<dbReference type="Proteomes" id="UP001328107">
    <property type="component" value="Unassembled WGS sequence"/>
</dbReference>
<name>A0AAN4ZUP2_9BILA</name>
<evidence type="ECO:0000313" key="3">
    <source>
        <dbReference type="Proteomes" id="UP001328107"/>
    </source>
</evidence>
<accession>A0AAN4ZUP2</accession>
<comment type="caution">
    <text evidence="2">The sequence shown here is derived from an EMBL/GenBank/DDBJ whole genome shotgun (WGS) entry which is preliminary data.</text>
</comment>
<protein>
    <submittedName>
        <fullName evidence="2">Uncharacterized protein</fullName>
    </submittedName>
</protein>
<dbReference type="AlphaFoldDB" id="A0AAN4ZUP2"/>
<organism evidence="2 3">
    <name type="scientific">Pristionchus mayeri</name>
    <dbReference type="NCBI Taxonomy" id="1317129"/>
    <lineage>
        <taxon>Eukaryota</taxon>
        <taxon>Metazoa</taxon>
        <taxon>Ecdysozoa</taxon>
        <taxon>Nematoda</taxon>
        <taxon>Chromadorea</taxon>
        <taxon>Rhabditida</taxon>
        <taxon>Rhabditina</taxon>
        <taxon>Diplogasteromorpha</taxon>
        <taxon>Diplogasteroidea</taxon>
        <taxon>Neodiplogasteridae</taxon>
        <taxon>Pristionchus</taxon>
    </lineage>
</organism>
<evidence type="ECO:0000313" key="2">
    <source>
        <dbReference type="EMBL" id="GMR44335.1"/>
    </source>
</evidence>
<feature type="region of interest" description="Disordered" evidence="1">
    <location>
        <begin position="126"/>
        <end position="150"/>
    </location>
</feature>
<evidence type="ECO:0000256" key="1">
    <source>
        <dbReference type="SAM" id="MobiDB-lite"/>
    </source>
</evidence>
<sequence>MAMTGEPNTRKRRKESSGDVSTNEEAELEQAILSSMAEAEPGPPSAEMLELRQLLYSMKQSLTLEQQLNHSAQMVPNSDLKAAKREEECQRKEKDLKKKVIDVTIQLGKEMKRARKREADLTKQLEKERDEGMRAKEQCVLTVPASPRRQ</sequence>
<feature type="compositionally biased region" description="Basic and acidic residues" evidence="1">
    <location>
        <begin position="126"/>
        <end position="137"/>
    </location>
</feature>
<proteinExistence type="predicted"/>
<reference evidence="3" key="1">
    <citation type="submission" date="2022-10" db="EMBL/GenBank/DDBJ databases">
        <title>Genome assembly of Pristionchus species.</title>
        <authorList>
            <person name="Yoshida K."/>
            <person name="Sommer R.J."/>
        </authorList>
    </citation>
    <scope>NUCLEOTIDE SEQUENCE [LARGE SCALE GENOMIC DNA]</scope>
    <source>
        <strain evidence="3">RS5460</strain>
    </source>
</reference>
<dbReference type="EMBL" id="BTRK01000003">
    <property type="protein sequence ID" value="GMR44335.1"/>
    <property type="molecule type" value="Genomic_DNA"/>
</dbReference>
<feature type="region of interest" description="Disordered" evidence="1">
    <location>
        <begin position="1"/>
        <end position="26"/>
    </location>
</feature>
<keyword evidence="3" id="KW-1185">Reference proteome</keyword>
<gene>
    <name evidence="2" type="ORF">PMAYCL1PPCAC_14530</name>
</gene>